<keyword evidence="3" id="KW-1185">Reference proteome</keyword>
<gene>
    <name evidence="2" type="ORF">ASJ30_04580</name>
</gene>
<feature type="chain" id="PRO_5009855370" evidence="1">
    <location>
        <begin position="27"/>
        <end position="195"/>
    </location>
</feature>
<dbReference type="AlphaFoldDB" id="A0A1L3MF07"/>
<dbReference type="Proteomes" id="UP000182938">
    <property type="component" value="Chromosome"/>
</dbReference>
<accession>A0A1L3MF07</accession>
<dbReference type="KEGG" id="jte:ASJ30_04580"/>
<feature type="signal peptide" evidence="1">
    <location>
        <begin position="1"/>
        <end position="26"/>
    </location>
</feature>
<protein>
    <submittedName>
        <fullName evidence="2">Uncharacterized protein</fullName>
    </submittedName>
</protein>
<evidence type="ECO:0000313" key="3">
    <source>
        <dbReference type="Proteomes" id="UP000182938"/>
    </source>
</evidence>
<name>A0A1L3MF07_9MICO</name>
<evidence type="ECO:0000313" key="2">
    <source>
        <dbReference type="EMBL" id="APH00898.1"/>
    </source>
</evidence>
<organism evidence="2 3">
    <name type="scientific">Janibacter indicus</name>
    <dbReference type="NCBI Taxonomy" id="857417"/>
    <lineage>
        <taxon>Bacteria</taxon>
        <taxon>Bacillati</taxon>
        <taxon>Actinomycetota</taxon>
        <taxon>Actinomycetes</taxon>
        <taxon>Micrococcales</taxon>
        <taxon>Intrasporangiaceae</taxon>
        <taxon>Janibacter</taxon>
    </lineage>
</organism>
<dbReference type="EMBL" id="CP013290">
    <property type="protein sequence ID" value="APH00898.1"/>
    <property type="molecule type" value="Genomic_DNA"/>
</dbReference>
<dbReference type="RefSeq" id="WP_072624061.1">
    <property type="nucleotide sequence ID" value="NZ_CP013290.1"/>
</dbReference>
<proteinExistence type="predicted"/>
<keyword evidence="1" id="KW-0732">Signal</keyword>
<reference evidence="2 3" key="1">
    <citation type="submission" date="2015-11" db="EMBL/GenBank/DDBJ databases">
        <authorList>
            <person name="Zhang Y."/>
            <person name="Guo Z."/>
        </authorList>
    </citation>
    <scope>NUCLEOTIDE SEQUENCE [LARGE SCALE GENOMIC DNA]</scope>
    <source>
        <strain evidence="2 3">YFY001</strain>
    </source>
</reference>
<evidence type="ECO:0000256" key="1">
    <source>
        <dbReference type="SAM" id="SignalP"/>
    </source>
</evidence>
<sequence length="195" mass="20753">MQRTLSAIATTGLMTAGLALAGPAQAAPAEYPPTSHHKAALSEVVLGGAWTVEFGSPIKGNRHQVRLRTDNGKVSGFIRSFYCPSGATVSPRWASSRCTHRQTIYLKNQGGNKVGWVSSSGNSATQRGYLMGTSGSRSWPFDASFTLYATEPPTDDGDGTFYSWWRAARPEGSFAGKPILAGTTRYGQISGYGPV</sequence>